<organism evidence="3 4">
    <name type="scientific">Penicillium decumbens</name>
    <dbReference type="NCBI Taxonomy" id="69771"/>
    <lineage>
        <taxon>Eukaryota</taxon>
        <taxon>Fungi</taxon>
        <taxon>Dikarya</taxon>
        <taxon>Ascomycota</taxon>
        <taxon>Pezizomycotina</taxon>
        <taxon>Eurotiomycetes</taxon>
        <taxon>Eurotiomycetidae</taxon>
        <taxon>Eurotiales</taxon>
        <taxon>Aspergillaceae</taxon>
        <taxon>Penicillium</taxon>
    </lineage>
</organism>
<comment type="caution">
    <text evidence="3">The sequence shown here is derived from an EMBL/GenBank/DDBJ whole genome shotgun (WGS) entry which is preliminary data.</text>
</comment>
<dbReference type="Proteomes" id="UP000191522">
    <property type="component" value="Unassembled WGS sequence"/>
</dbReference>
<feature type="region of interest" description="Disordered" evidence="1">
    <location>
        <begin position="655"/>
        <end position="674"/>
    </location>
</feature>
<dbReference type="InterPro" id="IPR015915">
    <property type="entry name" value="Kelch-typ_b-propeller"/>
</dbReference>
<accession>A0A1V6PAQ8</accession>
<feature type="region of interest" description="Disordered" evidence="1">
    <location>
        <begin position="514"/>
        <end position="552"/>
    </location>
</feature>
<dbReference type="OMA" id="PSPRVGC"/>
<feature type="region of interest" description="Disordered" evidence="1">
    <location>
        <begin position="379"/>
        <end position="404"/>
    </location>
</feature>
<evidence type="ECO:0000313" key="4">
    <source>
        <dbReference type="Proteomes" id="UP000191522"/>
    </source>
</evidence>
<keyword evidence="4" id="KW-1185">Reference proteome</keyword>
<feature type="region of interest" description="Disordered" evidence="1">
    <location>
        <begin position="416"/>
        <end position="445"/>
    </location>
</feature>
<feature type="domain" description="DUF4110" evidence="2">
    <location>
        <begin position="577"/>
        <end position="666"/>
    </location>
</feature>
<dbReference type="PANTHER" id="PTHR46063:SF1">
    <property type="entry name" value="KELCH DOMAIN-CONTAINING PROTEIN 4"/>
    <property type="match status" value="1"/>
</dbReference>
<evidence type="ECO:0000256" key="1">
    <source>
        <dbReference type="SAM" id="MobiDB-lite"/>
    </source>
</evidence>
<dbReference type="InterPro" id="IPR025183">
    <property type="entry name" value="DUF4110"/>
</dbReference>
<dbReference type="Pfam" id="PF24681">
    <property type="entry name" value="Kelch_KLHDC2_KLHL20_DRC7"/>
    <property type="match status" value="1"/>
</dbReference>
<sequence>MGKKDKKSAEHKARVAAKASKKSAKSEKKSKAKGKDADSDVEDADLDAILAQYAEEQAKFLKVTEVPSEPPAPRSSATLLASPSNRNELLLFGGEYFDGTHATFFNNLFVYLIDRGEWREVTSPNSPLPRSGHAWCRGGNTGGVYLFGGEFSSPKQGTFYHYNDFWHLDTATREWTRLETKGKGPPARSGHRMTYYKNYIVLFGGFQDTSQQTKYLQDLWIYDCNKFTWFNPTLSVASQKPDPRSSFSLLPHESGAVLYGGYSRVKTTAGTGKQGKGGPQKMSLRPMVHQDTWYLRITPPESESAAESVGPAVRWERRKKPANTPNPARAGVTMAYHKGRGIMFGGVHDVELSEEGIDSEFFDTLFAWTTDRNRFFPMSLRRPRAPGKKQQANQAIKSRDRAKADEEELLKNLRALEEKGGIRNDDDDDDFMKSSTPDAEEPVPSKPAVVRFEMPHRRFNAQLAVQDDTLFIYGGTFEKGEREFTFDDMYSIDLVKLNGVKEIFYREPQNWNLLEEAEDSDEEMEDDDEDDEEMDEEEGDAMSLDTDSPAPMEVTVPSVTQGLERLDVEEQETEQPVQDGRPLPRPFESLREFFNRTSEDWQKISIETLTMKGQVEGKTIKELRKVAFESAEEKWWDSREEIMALEDEQEAAGIGEVVTLADRGENTGGAGRRR</sequence>
<proteinExistence type="predicted"/>
<dbReference type="InterPro" id="IPR052588">
    <property type="entry name" value="Kelch_domain_protein"/>
</dbReference>
<dbReference type="SUPFAM" id="SSF117281">
    <property type="entry name" value="Kelch motif"/>
    <property type="match status" value="1"/>
</dbReference>
<name>A0A1V6PAQ8_PENDC</name>
<evidence type="ECO:0000313" key="3">
    <source>
        <dbReference type="EMBL" id="OQD74129.1"/>
    </source>
</evidence>
<dbReference type="OrthoDB" id="4447at2759"/>
<protein>
    <recommendedName>
        <fullName evidence="2">DUF4110 domain-containing protein</fullName>
    </recommendedName>
</protein>
<feature type="compositionally biased region" description="Acidic residues" evidence="1">
    <location>
        <begin position="515"/>
        <end position="540"/>
    </location>
</feature>
<dbReference type="Pfam" id="PF13422">
    <property type="entry name" value="DUF4110"/>
    <property type="match status" value="1"/>
</dbReference>
<evidence type="ECO:0000259" key="2">
    <source>
        <dbReference type="Pfam" id="PF13422"/>
    </source>
</evidence>
<dbReference type="PANTHER" id="PTHR46063">
    <property type="entry name" value="KELCH DOMAIN-CONTAINING PROTEIN"/>
    <property type="match status" value="1"/>
</dbReference>
<dbReference type="AlphaFoldDB" id="A0A1V6PAQ8"/>
<feature type="compositionally biased region" description="Basic and acidic residues" evidence="1">
    <location>
        <begin position="24"/>
        <end position="38"/>
    </location>
</feature>
<dbReference type="STRING" id="69771.A0A1V6PAQ8"/>
<feature type="region of interest" description="Disordered" evidence="1">
    <location>
        <begin position="1"/>
        <end position="41"/>
    </location>
</feature>
<reference evidence="4" key="1">
    <citation type="journal article" date="2017" name="Nat. Microbiol.">
        <title>Global analysis of biosynthetic gene clusters reveals vast potential of secondary metabolite production in Penicillium species.</title>
        <authorList>
            <person name="Nielsen J.C."/>
            <person name="Grijseels S."/>
            <person name="Prigent S."/>
            <person name="Ji B."/>
            <person name="Dainat J."/>
            <person name="Nielsen K.F."/>
            <person name="Frisvad J.C."/>
            <person name="Workman M."/>
            <person name="Nielsen J."/>
        </authorList>
    </citation>
    <scope>NUCLEOTIDE SEQUENCE [LARGE SCALE GENOMIC DNA]</scope>
    <source>
        <strain evidence="4">IBT 11843</strain>
    </source>
</reference>
<dbReference type="EMBL" id="MDYL01000012">
    <property type="protein sequence ID" value="OQD74129.1"/>
    <property type="molecule type" value="Genomic_DNA"/>
</dbReference>
<dbReference type="Gene3D" id="2.120.10.80">
    <property type="entry name" value="Kelch-type beta propeller"/>
    <property type="match status" value="2"/>
</dbReference>
<gene>
    <name evidence="3" type="ORF">PENDEC_c012G06139</name>
</gene>